<proteinExistence type="predicted"/>
<feature type="region of interest" description="Disordered" evidence="1">
    <location>
        <begin position="254"/>
        <end position="287"/>
    </location>
</feature>
<dbReference type="Proteomes" id="UP000327294">
    <property type="component" value="Chromosome"/>
</dbReference>
<evidence type="ECO:0000256" key="1">
    <source>
        <dbReference type="SAM" id="MobiDB-lite"/>
    </source>
</evidence>
<name>A0A5P8K3P3_9ACTN</name>
<dbReference type="EMBL" id="CP045096">
    <property type="protein sequence ID" value="QFQ97398.1"/>
    <property type="molecule type" value="Genomic_DNA"/>
</dbReference>
<reference evidence="2 3" key="1">
    <citation type="submission" date="2019-10" db="EMBL/GenBank/DDBJ databases">
        <title>Streptomyces sp. strain GY16 isolated from leaves of Broussonetia papyrifera.</title>
        <authorList>
            <person name="Mo P."/>
        </authorList>
    </citation>
    <scope>NUCLEOTIDE SEQUENCE [LARGE SCALE GENOMIC DNA]</scope>
    <source>
        <strain evidence="2 3">GY16</strain>
    </source>
</reference>
<dbReference type="KEGG" id="sphv:F9278_15620"/>
<evidence type="ECO:0000313" key="2">
    <source>
        <dbReference type="EMBL" id="QFQ97398.1"/>
    </source>
</evidence>
<accession>A0A5P8K3P3</accession>
<gene>
    <name evidence="2" type="ORF">F9278_15620</name>
</gene>
<dbReference type="RefSeq" id="WP_152168876.1">
    <property type="nucleotide sequence ID" value="NZ_CP045096.1"/>
</dbReference>
<keyword evidence="3" id="KW-1185">Reference proteome</keyword>
<organism evidence="2 3">
    <name type="scientific">Streptomyces phaeolivaceus</name>
    <dbReference type="NCBI Taxonomy" id="2653200"/>
    <lineage>
        <taxon>Bacteria</taxon>
        <taxon>Bacillati</taxon>
        <taxon>Actinomycetota</taxon>
        <taxon>Actinomycetes</taxon>
        <taxon>Kitasatosporales</taxon>
        <taxon>Streptomycetaceae</taxon>
        <taxon>Streptomyces</taxon>
    </lineage>
</organism>
<feature type="compositionally biased region" description="Low complexity" evidence="1">
    <location>
        <begin position="260"/>
        <end position="287"/>
    </location>
</feature>
<dbReference type="AlphaFoldDB" id="A0A5P8K3P3"/>
<evidence type="ECO:0000313" key="3">
    <source>
        <dbReference type="Proteomes" id="UP000327294"/>
    </source>
</evidence>
<protein>
    <submittedName>
        <fullName evidence="2">Uncharacterized protein</fullName>
    </submittedName>
</protein>
<dbReference type="InterPro" id="IPR036388">
    <property type="entry name" value="WH-like_DNA-bd_sf"/>
</dbReference>
<dbReference type="Gene3D" id="1.10.10.10">
    <property type="entry name" value="Winged helix-like DNA-binding domain superfamily/Winged helix DNA-binding domain"/>
    <property type="match status" value="1"/>
</dbReference>
<sequence>MRQIDLQAEVAHLRQLGSDFEDLHSEIRSLTLTPGTDARQQLTAKIVDTNELVQQAMFRLAALDGSQYIAVPGSRPALEALASVVSAASIAACDLACALEANPLEGAPFPGPPGAPFSNSPANEAAVRTARHAEAVPAMAEHLANAAHQLDLAYTGCYYLASGITRDLKQHAEQNQATPAPKITISQYAVLARLSASGGTRYVISRYGVLKASDKDRATVNVATLNALIKRGLVEVDTTTSLHQGQSLHVTAEGQRALAQHKPTTAPAPTAAVTPPATKQAAVGRTR</sequence>